<feature type="domain" description="ParB-like N-terminal" evidence="2">
    <location>
        <begin position="32"/>
        <end position="122"/>
    </location>
</feature>
<accession>C7GET5</accession>
<name>C7GET5_9FIRM</name>
<dbReference type="EMBL" id="LR027880">
    <property type="protein sequence ID" value="VCV22771.1"/>
    <property type="molecule type" value="Genomic_DNA"/>
</dbReference>
<dbReference type="Pfam" id="PF02195">
    <property type="entry name" value="ParB_N"/>
    <property type="match status" value="1"/>
</dbReference>
<sequence length="295" mass="33531">MSKTGSAAKVKLNRFDDLFGTEKLQIGTEQVQEIALSELHEFKGHPFKVLDDEKMQETVESIKEHGVLMPGIARPMKDGGYEIIAGHRRRHACEIVGLATMPMFIRDYTDDEATIIMVDSNIQREDILPSEKAKAYFMKYEAVKHQGKRGKGNSLDEVGETAGESAKTVQRYIYLAHLSDALLDMVDKKKIGILQGVELSFLTEQQQEWVQVVLEETGMIISTVQASRLKEHGKSDELTLPMVRLILTEPKPIERKVTIKADKISRYFPEDYSNEQIENVIYQLLDKWNSSNSEK</sequence>
<proteinExistence type="inferred from homology"/>
<dbReference type="InterPro" id="IPR003115">
    <property type="entry name" value="ParB_N"/>
</dbReference>
<dbReference type="EMBL" id="ABYJ02000187">
    <property type="protein sequence ID" value="EEU99666.1"/>
    <property type="molecule type" value="Genomic_DNA"/>
</dbReference>
<evidence type="ECO:0000313" key="5">
    <source>
        <dbReference type="Proteomes" id="UP000004828"/>
    </source>
</evidence>
<dbReference type="SUPFAM" id="SSF110849">
    <property type="entry name" value="ParB/Sulfiredoxin"/>
    <property type="match status" value="1"/>
</dbReference>
<dbReference type="Proteomes" id="UP000294398">
    <property type="component" value="Chromosome"/>
</dbReference>
<dbReference type="Proteomes" id="UP000004828">
    <property type="component" value="Unassembled WGS sequence"/>
</dbReference>
<evidence type="ECO:0000256" key="1">
    <source>
        <dbReference type="ARBA" id="ARBA00006295"/>
    </source>
</evidence>
<dbReference type="PANTHER" id="PTHR33375:SF1">
    <property type="entry name" value="CHROMOSOME-PARTITIONING PROTEIN PARB-RELATED"/>
    <property type="match status" value="1"/>
</dbReference>
<dbReference type="PANTHER" id="PTHR33375">
    <property type="entry name" value="CHROMOSOME-PARTITIONING PROTEIN PARB-RELATED"/>
    <property type="match status" value="1"/>
</dbReference>
<dbReference type="GeneID" id="61433904"/>
<dbReference type="RefSeq" id="WP_006858508.1">
    <property type="nucleotide sequence ID" value="NZ_GG692737.1"/>
</dbReference>
<dbReference type="NCBIfam" id="TIGR00180">
    <property type="entry name" value="parB_part"/>
    <property type="match status" value="1"/>
</dbReference>
<dbReference type="SMART" id="SM00470">
    <property type="entry name" value="ParB"/>
    <property type="match status" value="1"/>
</dbReference>
<organism evidence="3 5">
    <name type="scientific">Roseburia intestinalis L1-82</name>
    <dbReference type="NCBI Taxonomy" id="536231"/>
    <lineage>
        <taxon>Bacteria</taxon>
        <taxon>Bacillati</taxon>
        <taxon>Bacillota</taxon>
        <taxon>Clostridia</taxon>
        <taxon>Lachnospirales</taxon>
        <taxon>Lachnospiraceae</taxon>
        <taxon>Roseburia</taxon>
    </lineage>
</organism>
<dbReference type="InterPro" id="IPR036086">
    <property type="entry name" value="ParB/Sulfiredoxin_sf"/>
</dbReference>
<reference evidence="3 5" key="1">
    <citation type="submission" date="2009-08" db="EMBL/GenBank/DDBJ databases">
        <authorList>
            <person name="Weinstock G."/>
            <person name="Sodergren E."/>
            <person name="Clifton S."/>
            <person name="Fulton L."/>
            <person name="Fulton B."/>
            <person name="Courtney L."/>
            <person name="Fronick C."/>
            <person name="Harrison M."/>
            <person name="Strong C."/>
            <person name="Farmer C."/>
            <person name="Delahaunty K."/>
            <person name="Markovic C."/>
            <person name="Hall O."/>
            <person name="Minx P."/>
            <person name="Tomlinson C."/>
            <person name="Mitreva M."/>
            <person name="Nelson J."/>
            <person name="Hou S."/>
            <person name="Wollam A."/>
            <person name="Pepin K.H."/>
            <person name="Johnson M."/>
            <person name="Bhonagiri V."/>
            <person name="Nash W.E."/>
            <person name="Warren W."/>
            <person name="Chinwalla A."/>
            <person name="Mardis E.R."/>
            <person name="Wilson R.K."/>
        </authorList>
    </citation>
    <scope>NUCLEOTIDE SEQUENCE [LARGE SCALE GENOMIC DNA]</scope>
    <source>
        <strain evidence="3 5">L1-82</strain>
    </source>
</reference>
<dbReference type="Gene3D" id="1.10.10.2830">
    <property type="match status" value="1"/>
</dbReference>
<dbReference type="InterPro" id="IPR004437">
    <property type="entry name" value="ParB/RepB/Spo0J"/>
</dbReference>
<evidence type="ECO:0000313" key="4">
    <source>
        <dbReference type="EMBL" id="VCV22771.1"/>
    </source>
</evidence>
<evidence type="ECO:0000313" key="3">
    <source>
        <dbReference type="EMBL" id="EEU99666.1"/>
    </source>
</evidence>
<dbReference type="HOGENOM" id="CLU_023853_5_0_9"/>
<dbReference type="Gene3D" id="3.90.1530.30">
    <property type="match status" value="1"/>
</dbReference>
<comment type="similarity">
    <text evidence="1">Belongs to the ParB family.</text>
</comment>
<evidence type="ECO:0000313" key="6">
    <source>
        <dbReference type="Proteomes" id="UP000294398"/>
    </source>
</evidence>
<reference evidence="4 6" key="2">
    <citation type="submission" date="2018-09" db="EMBL/GenBank/DDBJ databases">
        <authorList>
            <person name="Petit M.-A."/>
            <person name="Lossouarn J."/>
        </authorList>
    </citation>
    <scope>NUCLEOTIDE SEQUENCE [LARGE SCALE GENOMIC DNA]</scope>
    <source>
        <strain evidence="4 6">L1-82</strain>
    </source>
</reference>
<dbReference type="GO" id="GO:0007059">
    <property type="term" value="P:chromosome segregation"/>
    <property type="evidence" value="ECO:0007669"/>
    <property type="project" value="TreeGrafter"/>
</dbReference>
<dbReference type="InterPro" id="IPR050336">
    <property type="entry name" value="Chromosome_partition/occlusion"/>
</dbReference>
<protein>
    <submittedName>
        <fullName evidence="4">Chromosome-partitioning protein Spo0J</fullName>
    </submittedName>
    <submittedName>
        <fullName evidence="3">ParB-like protein</fullName>
    </submittedName>
</protein>
<dbReference type="CDD" id="cd16407">
    <property type="entry name" value="ParB_N_like"/>
    <property type="match status" value="1"/>
</dbReference>
<gene>
    <name evidence="4" type="primary">spo0C_3</name>
    <name evidence="4" type="ORF">RIL182_02650</name>
    <name evidence="3" type="ORF">ROSINTL182_08437</name>
</gene>
<keyword evidence="6" id="KW-1185">Reference proteome</keyword>
<dbReference type="GO" id="GO:0005694">
    <property type="term" value="C:chromosome"/>
    <property type="evidence" value="ECO:0007669"/>
    <property type="project" value="TreeGrafter"/>
</dbReference>
<dbReference type="GO" id="GO:0003677">
    <property type="term" value="F:DNA binding"/>
    <property type="evidence" value="ECO:0007669"/>
    <property type="project" value="InterPro"/>
</dbReference>
<evidence type="ECO:0000259" key="2">
    <source>
        <dbReference type="SMART" id="SM00470"/>
    </source>
</evidence>
<dbReference type="SUPFAM" id="SSF109709">
    <property type="entry name" value="KorB DNA-binding domain-like"/>
    <property type="match status" value="1"/>
</dbReference>
<dbReference type="AlphaFoldDB" id="C7GET5"/>